<sequence length="459" mass="48275">MESGQDDTAEIGRRLRDLRRERGLKQSDLAGEGMSVSYLSLLESGKRPVTPAILRRLALLLDCSVDYLRTGQGSAPELGRQQELLLRVALAELALRGGDGTGALAACDAVIAASPPAEPATVRRARTARAQALERLHRPAEALAELDGLHRDPAHGPGSAQWLAQALALCRCFLAAGEPGSAVACGQRAMAQLDEVFVEPSEDHLSLGVPLIEALRRSGETAAARRLSDRLLPLAERAGAPRDRTAAFRQAGRRAQQDGDTALALTLAQRALALDAEDEQARRLGLFGAGYGSLLLDGPQPQPELAKEYLARAGTELGRCGRPDDLAGCELALARAELMLGGYEDGAAHAERALELADGGRAGVGIEVRAWLQLGQARGLQGRAEQALSALEAAERLLQEGAGTLTAGRDLAEAWQALGELWLAHDRAPRAMNAYRQGLAAAGLAGSAPLPGVLRPAGP</sequence>
<accession>A0ABN1WBT4</accession>
<evidence type="ECO:0000313" key="3">
    <source>
        <dbReference type="Proteomes" id="UP001500037"/>
    </source>
</evidence>
<evidence type="ECO:0000313" key="2">
    <source>
        <dbReference type="EMBL" id="GAA1244471.1"/>
    </source>
</evidence>
<dbReference type="InterPro" id="IPR010982">
    <property type="entry name" value="Lambda_DNA-bd_dom_sf"/>
</dbReference>
<keyword evidence="3" id="KW-1185">Reference proteome</keyword>
<dbReference type="SUPFAM" id="SSF48452">
    <property type="entry name" value="TPR-like"/>
    <property type="match status" value="2"/>
</dbReference>
<dbReference type="EMBL" id="BAAALF010000068">
    <property type="protein sequence ID" value="GAA1244471.1"/>
    <property type="molecule type" value="Genomic_DNA"/>
</dbReference>
<dbReference type="Gene3D" id="1.10.260.40">
    <property type="entry name" value="lambda repressor-like DNA-binding domains"/>
    <property type="match status" value="1"/>
</dbReference>
<dbReference type="SMART" id="SM00530">
    <property type="entry name" value="HTH_XRE"/>
    <property type="match status" value="1"/>
</dbReference>
<protein>
    <recommendedName>
        <fullName evidence="1">HTH cro/C1-type domain-containing protein</fullName>
    </recommendedName>
</protein>
<feature type="domain" description="HTH cro/C1-type" evidence="1">
    <location>
        <begin position="15"/>
        <end position="68"/>
    </location>
</feature>
<dbReference type="InterPro" id="IPR001387">
    <property type="entry name" value="Cro/C1-type_HTH"/>
</dbReference>
<proteinExistence type="predicted"/>
<name>A0ABN1WBT4_9ACTN</name>
<dbReference type="Gene3D" id="1.25.40.10">
    <property type="entry name" value="Tetratricopeptide repeat domain"/>
    <property type="match status" value="2"/>
</dbReference>
<evidence type="ECO:0000259" key="1">
    <source>
        <dbReference type="PROSITE" id="PS50943"/>
    </source>
</evidence>
<gene>
    <name evidence="2" type="ORF">GCM10009665_39110</name>
</gene>
<dbReference type="RefSeq" id="WP_344443040.1">
    <property type="nucleotide sequence ID" value="NZ_BAAALF010000068.1"/>
</dbReference>
<reference evidence="2 3" key="1">
    <citation type="journal article" date="2019" name="Int. J. Syst. Evol. Microbiol.">
        <title>The Global Catalogue of Microorganisms (GCM) 10K type strain sequencing project: providing services to taxonomists for standard genome sequencing and annotation.</title>
        <authorList>
            <consortium name="The Broad Institute Genomics Platform"/>
            <consortium name="The Broad Institute Genome Sequencing Center for Infectious Disease"/>
            <person name="Wu L."/>
            <person name="Ma J."/>
        </authorList>
    </citation>
    <scope>NUCLEOTIDE SEQUENCE [LARGE SCALE GENOMIC DNA]</scope>
    <source>
        <strain evidence="2 3">JCM 13004</strain>
    </source>
</reference>
<dbReference type="SUPFAM" id="SSF47413">
    <property type="entry name" value="lambda repressor-like DNA-binding domains"/>
    <property type="match status" value="1"/>
</dbReference>
<comment type="caution">
    <text evidence="2">The sequence shown here is derived from an EMBL/GenBank/DDBJ whole genome shotgun (WGS) entry which is preliminary data.</text>
</comment>
<organism evidence="2 3">
    <name type="scientific">Kitasatospora nipponensis</name>
    <dbReference type="NCBI Taxonomy" id="258049"/>
    <lineage>
        <taxon>Bacteria</taxon>
        <taxon>Bacillati</taxon>
        <taxon>Actinomycetota</taxon>
        <taxon>Actinomycetes</taxon>
        <taxon>Kitasatosporales</taxon>
        <taxon>Streptomycetaceae</taxon>
        <taxon>Kitasatospora</taxon>
    </lineage>
</organism>
<dbReference type="Pfam" id="PF01381">
    <property type="entry name" value="HTH_3"/>
    <property type="match status" value="1"/>
</dbReference>
<dbReference type="PROSITE" id="PS50943">
    <property type="entry name" value="HTH_CROC1"/>
    <property type="match status" value="1"/>
</dbReference>
<dbReference type="InterPro" id="IPR011990">
    <property type="entry name" value="TPR-like_helical_dom_sf"/>
</dbReference>
<dbReference type="Proteomes" id="UP001500037">
    <property type="component" value="Unassembled WGS sequence"/>
</dbReference>